<evidence type="ECO:0000313" key="3">
    <source>
        <dbReference type="Ensembl" id="ENSSDUP00000013654.1"/>
    </source>
</evidence>
<reference evidence="3" key="2">
    <citation type="submission" date="2025-09" db="UniProtKB">
        <authorList>
            <consortium name="Ensembl"/>
        </authorList>
    </citation>
    <scope>IDENTIFICATION</scope>
</reference>
<protein>
    <recommendedName>
        <fullName evidence="2">REM-1 domain-containing protein</fullName>
    </recommendedName>
</protein>
<name>A0A3B4U4W6_SERDU</name>
<dbReference type="SUPFAM" id="SSF46585">
    <property type="entry name" value="HR1 repeat"/>
    <property type="match status" value="1"/>
</dbReference>
<proteinExistence type="predicted"/>
<dbReference type="GeneTree" id="ENSGT00940000158491"/>
<dbReference type="STRING" id="41447.ENSSDUP00000013654"/>
<keyword evidence="4" id="KW-1185">Reference proteome</keyword>
<dbReference type="InterPro" id="IPR051364">
    <property type="entry name" value="Cytokinesis/Rho-signaling"/>
</dbReference>
<dbReference type="InterPro" id="IPR036274">
    <property type="entry name" value="HR1_rpt_sf"/>
</dbReference>
<dbReference type="GO" id="GO:0000281">
    <property type="term" value="P:mitotic cytokinesis"/>
    <property type="evidence" value="ECO:0007669"/>
    <property type="project" value="TreeGrafter"/>
</dbReference>
<dbReference type="Gene3D" id="1.10.287.160">
    <property type="entry name" value="HR1 repeat"/>
    <property type="match status" value="1"/>
</dbReference>
<sequence>CSLNITQFRFHTQSDTADTEVLQQIEREVRMREGASKLLAACSQREQALEASKSLQTCNARILALLSQLQRMRKAQILQRVGRRSAGVQRAFLALSDLRIPLMWKDSEYFKNKGELHRCAVFCLLQCGTEIYDTDLVMVDRTLTDICFEDTVIFNEVGPGFQLRVELYSSCAVVEFSPGALGPRRVSLLGGSIGCSSGKKIRAAFESAAVCGSVSSGGNVGPGSVSPPLSPDLSTLGPKYNLLAHTTLTIEHVQEGFKTHDLLLSATEDSPFWLPLFGNMCCRLVAQPLCMVQPAMSGQLRVKVTRFLIYFPILW</sequence>
<dbReference type="Pfam" id="PF08174">
    <property type="entry name" value="Anillin"/>
    <property type="match status" value="1"/>
</dbReference>
<dbReference type="InterPro" id="IPR011072">
    <property type="entry name" value="HR1_rho-bd"/>
</dbReference>
<dbReference type="PANTHER" id="PTHR21538">
    <property type="entry name" value="ANILLIN/RHOTEKIN RTKN"/>
    <property type="match status" value="1"/>
</dbReference>
<dbReference type="GO" id="GO:0007165">
    <property type="term" value="P:signal transduction"/>
    <property type="evidence" value="ECO:0007669"/>
    <property type="project" value="InterPro"/>
</dbReference>
<dbReference type="Ensembl" id="ENSSDUT00000013899.1">
    <property type="protein sequence ID" value="ENSSDUP00000013654.1"/>
    <property type="gene ID" value="ENSSDUG00000009911.1"/>
</dbReference>
<keyword evidence="1" id="KW-0175">Coiled coil</keyword>
<dbReference type="SMART" id="SM00742">
    <property type="entry name" value="Hr1"/>
    <property type="match status" value="1"/>
</dbReference>
<dbReference type="PROSITE" id="PS51860">
    <property type="entry name" value="REM_1"/>
    <property type="match status" value="1"/>
</dbReference>
<evidence type="ECO:0000259" key="2">
    <source>
        <dbReference type="PROSITE" id="PS51860"/>
    </source>
</evidence>
<dbReference type="PANTHER" id="PTHR21538:SF19">
    <property type="entry name" value="RHOTEKIN"/>
    <property type="match status" value="1"/>
</dbReference>
<evidence type="ECO:0000313" key="4">
    <source>
        <dbReference type="Proteomes" id="UP000261420"/>
    </source>
</evidence>
<dbReference type="Proteomes" id="UP000261420">
    <property type="component" value="Unplaced"/>
</dbReference>
<dbReference type="GO" id="GO:0031106">
    <property type="term" value="P:septin ring organization"/>
    <property type="evidence" value="ECO:0007669"/>
    <property type="project" value="TreeGrafter"/>
</dbReference>
<dbReference type="OMA" id="NPFWLPL"/>
<reference evidence="3" key="1">
    <citation type="submission" date="2025-08" db="UniProtKB">
        <authorList>
            <consortium name="Ensembl"/>
        </authorList>
    </citation>
    <scope>IDENTIFICATION</scope>
</reference>
<dbReference type="AlphaFoldDB" id="A0A3B4U4W6"/>
<dbReference type="GO" id="GO:0005826">
    <property type="term" value="C:actomyosin contractile ring"/>
    <property type="evidence" value="ECO:0007669"/>
    <property type="project" value="TreeGrafter"/>
</dbReference>
<dbReference type="GO" id="GO:0000915">
    <property type="term" value="P:actomyosin contractile ring assembly"/>
    <property type="evidence" value="ECO:0007669"/>
    <property type="project" value="TreeGrafter"/>
</dbReference>
<accession>A0A3B4U4W6</accession>
<evidence type="ECO:0000256" key="1">
    <source>
        <dbReference type="PROSITE-ProRule" id="PRU01207"/>
    </source>
</evidence>
<feature type="domain" description="REM-1" evidence="2">
    <location>
        <begin position="3"/>
        <end position="78"/>
    </location>
</feature>
<dbReference type="InterPro" id="IPR012966">
    <property type="entry name" value="AHD"/>
</dbReference>
<organism evidence="3 4">
    <name type="scientific">Seriola dumerili</name>
    <name type="common">Greater amberjack</name>
    <name type="synonym">Caranx dumerili</name>
    <dbReference type="NCBI Taxonomy" id="41447"/>
    <lineage>
        <taxon>Eukaryota</taxon>
        <taxon>Metazoa</taxon>
        <taxon>Chordata</taxon>
        <taxon>Craniata</taxon>
        <taxon>Vertebrata</taxon>
        <taxon>Euteleostomi</taxon>
        <taxon>Actinopterygii</taxon>
        <taxon>Neopterygii</taxon>
        <taxon>Teleostei</taxon>
        <taxon>Neoteleostei</taxon>
        <taxon>Acanthomorphata</taxon>
        <taxon>Carangaria</taxon>
        <taxon>Carangiformes</taxon>
        <taxon>Carangidae</taxon>
        <taxon>Seriola</taxon>
    </lineage>
</organism>